<evidence type="ECO:0000256" key="2">
    <source>
        <dbReference type="ARBA" id="ARBA00022679"/>
    </source>
</evidence>
<dbReference type="Proteomes" id="UP000791080">
    <property type="component" value="Unassembled WGS sequence"/>
</dbReference>
<comment type="similarity">
    <text evidence="1">Belongs to the FGGY kinase family.</text>
</comment>
<dbReference type="InterPro" id="IPR043129">
    <property type="entry name" value="ATPase_NBD"/>
</dbReference>
<dbReference type="PANTHER" id="PTHR10196">
    <property type="entry name" value="SUGAR KINASE"/>
    <property type="match status" value="1"/>
</dbReference>
<dbReference type="InterPro" id="IPR013449">
    <property type="entry name" value="Rhamnulokinase"/>
</dbReference>
<reference evidence="10 11" key="2">
    <citation type="submission" date="2022-06" db="EMBL/GenBank/DDBJ databases">
        <title>Genomic Encyclopedia of Type Strains, Phase I: the one thousand microbial genomes (KMG-I) project.</title>
        <authorList>
            <person name="Kyrpides N."/>
        </authorList>
    </citation>
    <scope>NUCLEOTIDE SEQUENCE [LARGE SCALE GENOMIC DNA]</scope>
    <source>
        <strain evidence="10 11">DSM 43889</strain>
    </source>
</reference>
<protein>
    <submittedName>
        <fullName evidence="10">Rhamnulokinase</fullName>
    </submittedName>
</protein>
<evidence type="ECO:0000256" key="3">
    <source>
        <dbReference type="ARBA" id="ARBA00022741"/>
    </source>
</evidence>
<feature type="domain" description="Carbohydrate kinase FGGY N-terminal" evidence="8">
    <location>
        <begin position="85"/>
        <end position="263"/>
    </location>
</feature>
<evidence type="ECO:0000256" key="1">
    <source>
        <dbReference type="ARBA" id="ARBA00009156"/>
    </source>
</evidence>
<dbReference type="InterPro" id="IPR018485">
    <property type="entry name" value="FGGY_C"/>
</dbReference>
<keyword evidence="5" id="KW-0067">ATP-binding</keyword>
<dbReference type="PIRSF" id="PIRSF000538">
    <property type="entry name" value="GlpK"/>
    <property type="match status" value="1"/>
</dbReference>
<sequence length="515" mass="54822">MTATRATSDPTAGGAVHCAAVDLGASSGRVLLGRIGGGELSVTEAARFPNDPVRTVDGSGVSRLHWDVLGLYQRTLGGLAAAAQLGGTPLSSVGIDSWAVDYGLLDAEGALLGTPFHYRDARTEDILPELLDDVPAERIYDITGIQFMPINTLVQLRSRTGRAQLDHARTLLLIPDLLGYWLTGERVAEVTNASTTQLFDVRARRWSPELADAARIPPGLLPPVREPGLPLGAVHDEVASHHGLPAGLPVVTVGSHDTASAVVAVPATTERFGYVSCGTWSLVGLELDHPVLTDDSRRANFTNELGVDGTVRYLRNVMGLWLLQESMRAWRIAGQDHDIERLLADASREQPFRSVLDPDDPVFLAPGDMPARIADACRRAGQPVPETPAALTRCVLESLALAYARTLRTACELADRQVDVLHLVGGGCRNELLCQLTADACGIPVVAGPVEATALGNLLVQARAAGRSELAGLPEMRALITSTQPLRRYEPDRSAATTSAWAEAARRVRAASSAS</sequence>
<name>A0ABT1JNY7_ACTCY</name>
<gene>
    <name evidence="10" type="ORF">G443_004123</name>
</gene>
<reference evidence="10 11" key="1">
    <citation type="submission" date="2013-07" db="EMBL/GenBank/DDBJ databases">
        <authorList>
            <consortium name="DOE Joint Genome Institute"/>
            <person name="Reeve W."/>
            <person name="Huntemann M."/>
            <person name="Han J."/>
            <person name="Chen A."/>
            <person name="Kyrpides N."/>
            <person name="Mavromatis K."/>
            <person name="Markowitz V."/>
            <person name="Palaniappan K."/>
            <person name="Ivanova N."/>
            <person name="Schaumberg A."/>
            <person name="Pati A."/>
            <person name="Liolios K."/>
            <person name="Nordberg H.P."/>
            <person name="Cantor M.N."/>
            <person name="Hua S.X."/>
            <person name="Woyke T."/>
        </authorList>
    </citation>
    <scope>NUCLEOTIDE SEQUENCE [LARGE SCALE GENOMIC DNA]</scope>
    <source>
        <strain evidence="10 11">DSM 43889</strain>
    </source>
</reference>
<evidence type="ECO:0000259" key="8">
    <source>
        <dbReference type="Pfam" id="PF00370"/>
    </source>
</evidence>
<evidence type="ECO:0000256" key="5">
    <source>
        <dbReference type="ARBA" id="ARBA00022840"/>
    </source>
</evidence>
<organism evidence="10 11">
    <name type="scientific">Actinoalloteichus caeruleus DSM 43889</name>
    <dbReference type="NCBI Taxonomy" id="1120930"/>
    <lineage>
        <taxon>Bacteria</taxon>
        <taxon>Bacillati</taxon>
        <taxon>Actinomycetota</taxon>
        <taxon>Actinomycetes</taxon>
        <taxon>Pseudonocardiales</taxon>
        <taxon>Pseudonocardiaceae</taxon>
        <taxon>Actinoalloteichus</taxon>
        <taxon>Actinoalloteichus cyanogriseus</taxon>
    </lineage>
</organism>
<keyword evidence="11" id="KW-1185">Reference proteome</keyword>
<evidence type="ECO:0000256" key="7">
    <source>
        <dbReference type="ARBA" id="ARBA00023308"/>
    </source>
</evidence>
<keyword evidence="2" id="KW-0808">Transferase</keyword>
<comment type="caution">
    <text evidence="10">The sequence shown here is derived from an EMBL/GenBank/DDBJ whole genome shotgun (WGS) entry which is preliminary data.</text>
</comment>
<keyword evidence="7" id="KW-0684">Rhamnose metabolism</keyword>
<dbReference type="EMBL" id="AUBJ02000001">
    <property type="protein sequence ID" value="MCP2333853.1"/>
    <property type="molecule type" value="Genomic_DNA"/>
</dbReference>
<keyword evidence="4" id="KW-0418">Kinase</keyword>
<dbReference type="InterPro" id="IPR018484">
    <property type="entry name" value="FGGY_N"/>
</dbReference>
<accession>A0ABT1JNY7</accession>
<dbReference type="InterPro" id="IPR000577">
    <property type="entry name" value="Carb_kinase_FGGY"/>
</dbReference>
<keyword evidence="3" id="KW-0547">Nucleotide-binding</keyword>
<evidence type="ECO:0000259" key="9">
    <source>
        <dbReference type="Pfam" id="PF02782"/>
    </source>
</evidence>
<evidence type="ECO:0000256" key="6">
    <source>
        <dbReference type="ARBA" id="ARBA00023157"/>
    </source>
</evidence>
<dbReference type="CDD" id="cd07771">
    <property type="entry name" value="ASKHA_NBD_FGGY_RhaB-like"/>
    <property type="match status" value="1"/>
</dbReference>
<dbReference type="Pfam" id="PF00370">
    <property type="entry name" value="FGGY_N"/>
    <property type="match status" value="1"/>
</dbReference>
<dbReference type="Pfam" id="PF02782">
    <property type="entry name" value="FGGY_C"/>
    <property type="match status" value="1"/>
</dbReference>
<evidence type="ECO:0000313" key="10">
    <source>
        <dbReference type="EMBL" id="MCP2333853.1"/>
    </source>
</evidence>
<evidence type="ECO:0000313" key="11">
    <source>
        <dbReference type="Proteomes" id="UP000791080"/>
    </source>
</evidence>
<keyword evidence="6" id="KW-1015">Disulfide bond</keyword>
<proteinExistence type="inferred from homology"/>
<evidence type="ECO:0000256" key="4">
    <source>
        <dbReference type="ARBA" id="ARBA00022777"/>
    </source>
</evidence>
<dbReference type="PANTHER" id="PTHR10196:SF93">
    <property type="entry name" value="L-RHAMNULOKINASE"/>
    <property type="match status" value="1"/>
</dbReference>
<dbReference type="SUPFAM" id="SSF53067">
    <property type="entry name" value="Actin-like ATPase domain"/>
    <property type="match status" value="2"/>
</dbReference>
<dbReference type="Gene3D" id="3.30.420.40">
    <property type="match status" value="2"/>
</dbReference>
<feature type="domain" description="Carbohydrate kinase FGGY C-terminal" evidence="9">
    <location>
        <begin position="274"/>
        <end position="465"/>
    </location>
</feature>